<proteinExistence type="predicted"/>
<evidence type="ECO:0000313" key="4">
    <source>
        <dbReference type="Proteomes" id="UP000619486"/>
    </source>
</evidence>
<accession>A0A918HHC7</accession>
<evidence type="ECO:0000313" key="3">
    <source>
        <dbReference type="EMBL" id="GGT62098.1"/>
    </source>
</evidence>
<dbReference type="InterPro" id="IPR015837">
    <property type="entry name" value="UCP026622_CAAX_protease"/>
</dbReference>
<dbReference type="GO" id="GO:0080120">
    <property type="term" value="P:CAAX-box protein maturation"/>
    <property type="evidence" value="ECO:0007669"/>
    <property type="project" value="UniProtKB-ARBA"/>
</dbReference>
<name>A0A918HHC7_9ACTN</name>
<feature type="transmembrane region" description="Helical" evidence="1">
    <location>
        <begin position="26"/>
        <end position="44"/>
    </location>
</feature>
<dbReference type="Pfam" id="PF02517">
    <property type="entry name" value="Rce1-like"/>
    <property type="match status" value="1"/>
</dbReference>
<dbReference type="InterPro" id="IPR003675">
    <property type="entry name" value="Rce1/LyrA-like_dom"/>
</dbReference>
<keyword evidence="4" id="KW-1185">Reference proteome</keyword>
<keyword evidence="1" id="KW-0812">Transmembrane</keyword>
<feature type="transmembrane region" description="Helical" evidence="1">
    <location>
        <begin position="207"/>
        <end position="226"/>
    </location>
</feature>
<sequence length="227" mass="23901">MAMLFLTLVVLAGASTLNNVLVPEWYVPVCVGAAGLLLLIARLAGLTWDELGLGRKSLRRGGRWGLVLAGTVVVVCLVGLALPFTREAFTDERAAGLSGGELVYRVLVRVPFGTVLLEEVAFRGVLWALVARRWGTTWATAVSSLLFGLWHVPPSRGLTRSNAAAESLFGSGRTAVALSVAAAVVATALAGVLLCELRRRSGSLIPPVALHFALNSTGYALAWAVGR</sequence>
<reference evidence="3" key="2">
    <citation type="submission" date="2020-09" db="EMBL/GenBank/DDBJ databases">
        <authorList>
            <person name="Sun Q."/>
            <person name="Ohkuma M."/>
        </authorList>
    </citation>
    <scope>NUCLEOTIDE SEQUENCE</scope>
    <source>
        <strain evidence="3">JCM 3172</strain>
    </source>
</reference>
<dbReference type="RefSeq" id="WP_019883904.1">
    <property type="nucleotide sequence ID" value="NZ_BMQQ01000041.1"/>
</dbReference>
<feature type="transmembrane region" description="Helical" evidence="1">
    <location>
        <begin position="102"/>
        <end position="122"/>
    </location>
</feature>
<dbReference type="EMBL" id="BMQQ01000041">
    <property type="protein sequence ID" value="GGT62098.1"/>
    <property type="molecule type" value="Genomic_DNA"/>
</dbReference>
<feature type="transmembrane region" description="Helical" evidence="1">
    <location>
        <begin position="64"/>
        <end position="82"/>
    </location>
</feature>
<feature type="transmembrane region" description="Helical" evidence="1">
    <location>
        <begin position="134"/>
        <end position="152"/>
    </location>
</feature>
<dbReference type="GO" id="GO:0004175">
    <property type="term" value="F:endopeptidase activity"/>
    <property type="evidence" value="ECO:0007669"/>
    <property type="project" value="UniProtKB-ARBA"/>
</dbReference>
<feature type="transmembrane region" description="Helical" evidence="1">
    <location>
        <begin position="172"/>
        <end position="195"/>
    </location>
</feature>
<evidence type="ECO:0000259" key="2">
    <source>
        <dbReference type="Pfam" id="PF02517"/>
    </source>
</evidence>
<reference evidence="3" key="1">
    <citation type="journal article" date="2014" name="Int. J. Syst. Evol. Microbiol.">
        <title>Complete genome sequence of Corynebacterium casei LMG S-19264T (=DSM 44701T), isolated from a smear-ripened cheese.</title>
        <authorList>
            <consortium name="US DOE Joint Genome Institute (JGI-PGF)"/>
            <person name="Walter F."/>
            <person name="Albersmeier A."/>
            <person name="Kalinowski J."/>
            <person name="Ruckert C."/>
        </authorList>
    </citation>
    <scope>NUCLEOTIDE SEQUENCE</scope>
    <source>
        <strain evidence="3">JCM 3172</strain>
    </source>
</reference>
<keyword evidence="1" id="KW-0472">Membrane</keyword>
<dbReference type="Proteomes" id="UP000619486">
    <property type="component" value="Unassembled WGS sequence"/>
</dbReference>
<comment type="caution">
    <text evidence="3">The sequence shown here is derived from an EMBL/GenBank/DDBJ whole genome shotgun (WGS) entry which is preliminary data.</text>
</comment>
<dbReference type="PIRSF" id="PIRSF026622">
    <property type="entry name" value="Proteas_026622"/>
    <property type="match status" value="1"/>
</dbReference>
<gene>
    <name evidence="3" type="ORF">GCM10014713_64360</name>
</gene>
<dbReference type="AlphaFoldDB" id="A0A918HHC7"/>
<keyword evidence="1" id="KW-1133">Transmembrane helix</keyword>
<evidence type="ECO:0000256" key="1">
    <source>
        <dbReference type="SAM" id="Phobius"/>
    </source>
</evidence>
<protein>
    <submittedName>
        <fullName evidence="3">Abortive infection protein</fullName>
    </submittedName>
</protein>
<feature type="domain" description="CAAX prenyl protease 2/Lysostaphin resistance protein A-like" evidence="2">
    <location>
        <begin position="106"/>
        <end position="216"/>
    </location>
</feature>
<organism evidence="3 4">
    <name type="scientific">Streptomyces purpureus</name>
    <dbReference type="NCBI Taxonomy" id="1951"/>
    <lineage>
        <taxon>Bacteria</taxon>
        <taxon>Bacillati</taxon>
        <taxon>Actinomycetota</taxon>
        <taxon>Actinomycetes</taxon>
        <taxon>Kitasatosporales</taxon>
        <taxon>Streptomycetaceae</taxon>
        <taxon>Streptomyces</taxon>
    </lineage>
</organism>